<dbReference type="EMBL" id="UINC01047780">
    <property type="protein sequence ID" value="SVB57469.1"/>
    <property type="molecule type" value="Genomic_DNA"/>
</dbReference>
<protein>
    <submittedName>
        <fullName evidence="2">Uncharacterized protein</fullName>
    </submittedName>
</protein>
<evidence type="ECO:0000256" key="1">
    <source>
        <dbReference type="SAM" id="MobiDB-lite"/>
    </source>
</evidence>
<organism evidence="2">
    <name type="scientific">marine metagenome</name>
    <dbReference type="NCBI Taxonomy" id="408172"/>
    <lineage>
        <taxon>unclassified sequences</taxon>
        <taxon>metagenomes</taxon>
        <taxon>ecological metagenomes</taxon>
    </lineage>
</organism>
<sequence length="51" mass="5869">MDAIEAGKITTQVKSEPSNRNKKRDDTPDRQPSKLGKRKLWAFRFIAIVIL</sequence>
<feature type="compositionally biased region" description="Basic and acidic residues" evidence="1">
    <location>
        <begin position="17"/>
        <end position="32"/>
    </location>
</feature>
<proteinExistence type="predicted"/>
<reference evidence="2" key="1">
    <citation type="submission" date="2018-05" db="EMBL/GenBank/DDBJ databases">
        <authorList>
            <person name="Lanie J.A."/>
            <person name="Ng W.-L."/>
            <person name="Kazmierczak K.M."/>
            <person name="Andrzejewski T.M."/>
            <person name="Davidsen T.M."/>
            <person name="Wayne K.J."/>
            <person name="Tettelin H."/>
            <person name="Glass J.I."/>
            <person name="Rusch D."/>
            <person name="Podicherti R."/>
            <person name="Tsui H.-C.T."/>
            <person name="Winkler M.E."/>
        </authorList>
    </citation>
    <scope>NUCLEOTIDE SEQUENCE</scope>
</reference>
<evidence type="ECO:0000313" key="2">
    <source>
        <dbReference type="EMBL" id="SVB57469.1"/>
    </source>
</evidence>
<feature type="region of interest" description="Disordered" evidence="1">
    <location>
        <begin position="1"/>
        <end position="34"/>
    </location>
</feature>
<gene>
    <name evidence="2" type="ORF">METZ01_LOCUS210323</name>
</gene>
<dbReference type="AlphaFoldDB" id="A0A382F457"/>
<name>A0A382F457_9ZZZZ</name>
<feature type="non-terminal residue" evidence="2">
    <location>
        <position position="51"/>
    </location>
</feature>
<accession>A0A382F457</accession>